<dbReference type="Proteomes" id="UP000054408">
    <property type="component" value="Unassembled WGS sequence"/>
</dbReference>
<evidence type="ECO:0000259" key="3">
    <source>
        <dbReference type="Pfam" id="PF01055"/>
    </source>
</evidence>
<sequence>MGALADFVTLAGKIPMAPRYAAGIFRTRWYDYNSHDVLDVLDDYEIRSIPLDVLILDMDWHQKAPPPNAWGSYTWDTRLFPIPDAFVHAVSSKGLPMMVNIHDDNGIANVEAEYAAAAKALGVTGGGSIAFDIVNQSYAYVLEDIVMGAVVATAGPAPYGIDTGSPSYWGGWWTDFQQGGNQGNTPGGYLSAEIILNKLRGTDYMRRGVNQRDYTLSRWGGLGNHRYGQGFSGDVLVVDWADLAFQPYFSMTATNVGFGFWSHDLVGPPNTAAAARELHTRWLQWGAFSGVFRTHDRGMSAGSCADTDPNTCFVVEVWNTDKENFKINREAMVQRSELVPYIYTAYRAAFETGLSLIRPMYYYWPEFDAAYATTPTGRFAQYMFGPDILVAPVVVPSDIVSGLTPWSVFIPPGTWYEVGTGAMVFGTSDGSTVLSKSFPLHEIPMFVRGSAILPKVSLVPGKPLGNALRQYSHLVLELYPPLAASTSTVVYEDDGATLDYVASEAYVVTTVGYTSAAADGVTTLKLTVSSAPAAGKPYPLFPSARTYEVRVVSGMPLMSGSVNGVALTANDWSYDGERMMLSVTTPAAVPTSAPASIVLLFASPDESLLMGARGMVNHGIHAKKKLDEARVTPGAHSPTGGKLMALASAGFELSAYAKSSATQFMTVLKSLSARLDAASAELAAVQPSLPAYTFTQLWDPARQDNALCCAAQCYKDNSYYASLRIEGYGVSPGTPGSIPLLAYYSASAQDNADSTYGLQFASEYAPAQFSANGYVLALEAPGTVPLQLFYSASRHDYLTVASAEGIAYANSNGYTRIDSALGWVYTSPPLSGSSSIDAARWTYAATLLANAAN</sequence>
<organism evidence="6 7">
    <name type="scientific">Thecamonas trahens ATCC 50062</name>
    <dbReference type="NCBI Taxonomy" id="461836"/>
    <lineage>
        <taxon>Eukaryota</taxon>
        <taxon>Apusozoa</taxon>
        <taxon>Apusomonadida</taxon>
        <taxon>Apusomonadidae</taxon>
        <taxon>Thecamonas</taxon>
    </lineage>
</organism>
<dbReference type="Pfam" id="PF01055">
    <property type="entry name" value="Glyco_hydro_31_2nd"/>
    <property type="match status" value="1"/>
</dbReference>
<evidence type="ECO:0000259" key="5">
    <source>
        <dbReference type="Pfam" id="PF21365"/>
    </source>
</evidence>
<dbReference type="Gene3D" id="3.20.20.80">
    <property type="entry name" value="Glycosidases"/>
    <property type="match status" value="1"/>
</dbReference>
<dbReference type="OrthoDB" id="1334205at2759"/>
<evidence type="ECO:0000256" key="2">
    <source>
        <dbReference type="RuleBase" id="RU361185"/>
    </source>
</evidence>
<dbReference type="eggNOG" id="KOG1066">
    <property type="taxonomic scope" value="Eukaryota"/>
</dbReference>
<dbReference type="GeneID" id="25569709"/>
<dbReference type="GO" id="GO:0005975">
    <property type="term" value="P:carbohydrate metabolic process"/>
    <property type="evidence" value="ECO:0007669"/>
    <property type="project" value="InterPro"/>
</dbReference>
<reference evidence="6 7" key="1">
    <citation type="submission" date="2010-05" db="EMBL/GenBank/DDBJ databases">
        <title>The Genome Sequence of Thecamonas trahens ATCC 50062.</title>
        <authorList>
            <consortium name="The Broad Institute Genome Sequencing Platform"/>
            <person name="Russ C."/>
            <person name="Cuomo C."/>
            <person name="Shea T."/>
            <person name="Young S.K."/>
            <person name="Zeng Q."/>
            <person name="Koehrsen M."/>
            <person name="Haas B."/>
            <person name="Borodovsky M."/>
            <person name="Guigo R."/>
            <person name="Alvarado L."/>
            <person name="Berlin A."/>
            <person name="Bochicchio J."/>
            <person name="Borenstein D."/>
            <person name="Chapman S."/>
            <person name="Chen Z."/>
            <person name="Freedman E."/>
            <person name="Gellesch M."/>
            <person name="Goldberg J."/>
            <person name="Griggs A."/>
            <person name="Gujja S."/>
            <person name="Heilman E."/>
            <person name="Heiman D."/>
            <person name="Hepburn T."/>
            <person name="Howarth C."/>
            <person name="Jen D."/>
            <person name="Larson L."/>
            <person name="Mehta T."/>
            <person name="Park D."/>
            <person name="Pearson M."/>
            <person name="Roberts A."/>
            <person name="Saif S."/>
            <person name="Shenoy N."/>
            <person name="Sisk P."/>
            <person name="Stolte C."/>
            <person name="Sykes S."/>
            <person name="Thomson T."/>
            <person name="Walk T."/>
            <person name="White J."/>
            <person name="Yandava C."/>
            <person name="Burger G."/>
            <person name="Gray M.W."/>
            <person name="Holland P.W.H."/>
            <person name="King N."/>
            <person name="Lang F.B.F."/>
            <person name="Roger A.J."/>
            <person name="Ruiz-Trillo I."/>
            <person name="Lander E."/>
            <person name="Nusbaum C."/>
        </authorList>
    </citation>
    <scope>NUCLEOTIDE SEQUENCE [LARGE SCALE GENOMIC DNA]</scope>
    <source>
        <strain evidence="6 7">ATCC 50062</strain>
    </source>
</reference>
<dbReference type="SUPFAM" id="SSF51445">
    <property type="entry name" value="(Trans)glycosidases"/>
    <property type="match status" value="1"/>
</dbReference>
<evidence type="ECO:0000256" key="1">
    <source>
        <dbReference type="ARBA" id="ARBA00007806"/>
    </source>
</evidence>
<dbReference type="InterPro" id="IPR013780">
    <property type="entry name" value="Glyco_hydro_b"/>
</dbReference>
<dbReference type="InterPro" id="IPR051816">
    <property type="entry name" value="Glycosyl_Hydrolase_31"/>
</dbReference>
<feature type="domain" description="DUF5110" evidence="4">
    <location>
        <begin position="474"/>
        <end position="553"/>
    </location>
</feature>
<dbReference type="RefSeq" id="XP_013759112.1">
    <property type="nucleotide sequence ID" value="XM_013903658.1"/>
</dbReference>
<dbReference type="PANTHER" id="PTHR43863">
    <property type="entry name" value="HYDROLASE, PUTATIVE (AFU_ORTHOLOGUE AFUA_1G03140)-RELATED"/>
    <property type="match status" value="1"/>
</dbReference>
<dbReference type="GO" id="GO:0004553">
    <property type="term" value="F:hydrolase activity, hydrolyzing O-glycosyl compounds"/>
    <property type="evidence" value="ECO:0007669"/>
    <property type="project" value="InterPro"/>
</dbReference>
<dbReference type="Gene3D" id="2.60.40.1180">
    <property type="entry name" value="Golgi alpha-mannosidase II"/>
    <property type="match status" value="2"/>
</dbReference>
<evidence type="ECO:0000313" key="7">
    <source>
        <dbReference type="Proteomes" id="UP000054408"/>
    </source>
</evidence>
<evidence type="ECO:0000313" key="6">
    <source>
        <dbReference type="EMBL" id="KNC47915.1"/>
    </source>
</evidence>
<keyword evidence="2" id="KW-0378">Hydrolase</keyword>
<dbReference type="EMBL" id="GL349449">
    <property type="protein sequence ID" value="KNC47915.1"/>
    <property type="molecule type" value="Genomic_DNA"/>
</dbReference>
<dbReference type="PANTHER" id="PTHR43863:SF2">
    <property type="entry name" value="MALTASE-GLUCOAMYLASE"/>
    <property type="match status" value="1"/>
</dbReference>
<proteinExistence type="inferred from homology"/>
<feature type="domain" description="Glycoside hydrolase family 31 TIM barrel" evidence="3">
    <location>
        <begin position="15"/>
        <end position="345"/>
    </location>
</feature>
<dbReference type="Pfam" id="PF17137">
    <property type="entry name" value="DUF5110"/>
    <property type="match status" value="1"/>
</dbReference>
<protein>
    <submittedName>
        <fullName evidence="6">Uncharacterized protein</fullName>
    </submittedName>
</protein>
<dbReference type="AlphaFoldDB" id="A0A0L0D6T1"/>
<dbReference type="InterPro" id="IPR000322">
    <property type="entry name" value="Glyco_hydro_31_TIM"/>
</dbReference>
<name>A0A0L0D6T1_THETB</name>
<dbReference type="OMA" id="ESLHCEW"/>
<feature type="domain" description="Glycosyl hydrolase family 31 C-terminal" evidence="5">
    <location>
        <begin position="353"/>
        <end position="453"/>
    </location>
</feature>
<dbReference type="SUPFAM" id="SSF51011">
    <property type="entry name" value="Glycosyl hydrolase domain"/>
    <property type="match status" value="1"/>
</dbReference>
<evidence type="ECO:0000259" key="4">
    <source>
        <dbReference type="Pfam" id="PF17137"/>
    </source>
</evidence>
<dbReference type="STRING" id="461836.A0A0L0D6T1"/>
<keyword evidence="7" id="KW-1185">Reference proteome</keyword>
<gene>
    <name evidence="6" type="ORF">AMSG_11794</name>
</gene>
<keyword evidence="2" id="KW-0326">Glycosidase</keyword>
<dbReference type="Pfam" id="PF21365">
    <property type="entry name" value="Glyco_hydro_31_3rd"/>
    <property type="match status" value="1"/>
</dbReference>
<dbReference type="InterPro" id="IPR048395">
    <property type="entry name" value="Glyco_hydro_31_C"/>
</dbReference>
<dbReference type="InterPro" id="IPR017853">
    <property type="entry name" value="GH"/>
</dbReference>
<comment type="similarity">
    <text evidence="1 2">Belongs to the glycosyl hydrolase 31 family.</text>
</comment>
<accession>A0A0L0D6T1</accession>
<dbReference type="InterPro" id="IPR033403">
    <property type="entry name" value="DUF5110"/>
</dbReference>